<organism evidence="1">
    <name type="scientific">viral metagenome</name>
    <dbReference type="NCBI Taxonomy" id="1070528"/>
    <lineage>
        <taxon>unclassified sequences</taxon>
        <taxon>metagenomes</taxon>
        <taxon>organismal metagenomes</taxon>
    </lineage>
</organism>
<reference evidence="1" key="1">
    <citation type="journal article" date="2020" name="Nature">
        <title>Giant virus diversity and host interactions through global metagenomics.</title>
        <authorList>
            <person name="Schulz F."/>
            <person name="Roux S."/>
            <person name="Paez-Espino D."/>
            <person name="Jungbluth S."/>
            <person name="Walsh D.A."/>
            <person name="Denef V.J."/>
            <person name="McMahon K.D."/>
            <person name="Konstantinidis K.T."/>
            <person name="Eloe-Fadrosh E.A."/>
            <person name="Kyrpides N.C."/>
            <person name="Woyke T."/>
        </authorList>
    </citation>
    <scope>NUCLEOTIDE SEQUENCE</scope>
    <source>
        <strain evidence="1">GVMAG-S-3300012919-55</strain>
    </source>
</reference>
<evidence type="ECO:0000313" key="1">
    <source>
        <dbReference type="EMBL" id="QHU17603.1"/>
    </source>
</evidence>
<proteinExistence type="predicted"/>
<dbReference type="AlphaFoldDB" id="A0A6C0KJZ4"/>
<sequence>MSIYRFKIQNEQLNEEMIDFACLHKYEDKIQLRDSFKLWLQQDNIKQLIESESTYLKRMDYNLKQTSLESKLFKSIKYYHIKKMISNIPKKEIKKETTRICFDKSFLILTHQYIQSNHNKKPAQLYDTFQIIHDNECNIQKKCLMEKGFHEDIILSKMKKMFKNKYFTMTQKTLDV</sequence>
<accession>A0A6C0KJZ4</accession>
<dbReference type="EMBL" id="MN740916">
    <property type="protein sequence ID" value="QHU17603.1"/>
    <property type="molecule type" value="Genomic_DNA"/>
</dbReference>
<protein>
    <submittedName>
        <fullName evidence="1">Uncharacterized protein</fullName>
    </submittedName>
</protein>
<name>A0A6C0KJZ4_9ZZZZ</name>